<dbReference type="FunFam" id="2.60.60.20:FF:000022">
    <property type="entry name" value="Uncharacterized protein"/>
    <property type="match status" value="1"/>
</dbReference>
<feature type="domain" description="PLAT" evidence="9">
    <location>
        <begin position="23"/>
        <end position="142"/>
    </location>
</feature>
<dbReference type="Pfam" id="PF01477">
    <property type="entry name" value="PLAT"/>
    <property type="match status" value="1"/>
</dbReference>
<dbReference type="SMART" id="SM00308">
    <property type="entry name" value="LH2"/>
    <property type="match status" value="1"/>
</dbReference>
<dbReference type="Gene3D" id="1.10.287.70">
    <property type="match status" value="1"/>
</dbReference>
<keyword evidence="11" id="KW-1185">Reference proteome</keyword>
<keyword evidence="6 8" id="KW-0472">Membrane</keyword>
<evidence type="ECO:0000256" key="2">
    <source>
        <dbReference type="ARBA" id="ARBA00007200"/>
    </source>
</evidence>
<dbReference type="SUPFAM" id="SSF81324">
    <property type="entry name" value="Voltage-gated potassium channels"/>
    <property type="match status" value="1"/>
</dbReference>
<gene>
    <name evidence="10" type="ORF">FSP39_015410</name>
</gene>
<feature type="transmembrane region" description="Helical" evidence="8">
    <location>
        <begin position="691"/>
        <end position="711"/>
    </location>
</feature>
<feature type="transmembrane region" description="Helical" evidence="8">
    <location>
        <begin position="792"/>
        <end position="814"/>
    </location>
</feature>
<dbReference type="InterPro" id="IPR001024">
    <property type="entry name" value="PLAT/LH2_dom"/>
</dbReference>
<dbReference type="GO" id="GO:0016020">
    <property type="term" value="C:membrane"/>
    <property type="evidence" value="ECO:0007669"/>
    <property type="project" value="UniProtKB-SubCell"/>
</dbReference>
<dbReference type="PROSITE" id="PS50095">
    <property type="entry name" value="PLAT"/>
    <property type="match status" value="1"/>
</dbReference>
<dbReference type="InterPro" id="IPR051223">
    <property type="entry name" value="Polycystin"/>
</dbReference>
<keyword evidence="3 8" id="KW-0812">Transmembrane</keyword>
<feature type="transmembrane region" description="Helical" evidence="8">
    <location>
        <begin position="459"/>
        <end position="478"/>
    </location>
</feature>
<comment type="subcellular location">
    <subcellularLocation>
        <location evidence="1">Membrane</location>
        <topology evidence="1">Multi-pass membrane protein</topology>
    </subcellularLocation>
</comment>
<dbReference type="AlphaFoldDB" id="A0AA88XZ46"/>
<evidence type="ECO:0000313" key="11">
    <source>
        <dbReference type="Proteomes" id="UP001186944"/>
    </source>
</evidence>
<reference evidence="10" key="1">
    <citation type="submission" date="2019-08" db="EMBL/GenBank/DDBJ databases">
        <title>The improved chromosome-level genome for the pearl oyster Pinctada fucata martensii using PacBio sequencing and Hi-C.</title>
        <authorList>
            <person name="Zheng Z."/>
        </authorList>
    </citation>
    <scope>NUCLEOTIDE SEQUENCE</scope>
    <source>
        <strain evidence="10">ZZ-2019</strain>
        <tissue evidence="10">Adductor muscle</tissue>
    </source>
</reference>
<sequence>MDKTDQTKWQILPLKDNLPCDIYHYHMTVYTGIRKGAGTTSKVFFVLGGETENSEIRMLEDLESRPLSTGSVNNYIVSLPHGLNDLHYLTIWHDTTGKGEDADWYLNMIIVRDIQTGQRYIFLCDMWLSVDKGDGQVERVLPVASNEEIQAFGHLFFTQTRKDLTDGHLWISVLARPMYSNFSRVQRLSCCLSLLFLTMITNAMWYMSDGGENQQNVSLGPFTFSAQEFSVSILGSLIVVPVNLLIITMFRKSRPYLPNKDVVKTTYKSKSRDQKKKKEPHSVNERRLASYLADNWVGDYETNVIKEENGDRNLNKEQKKRTMKGRPLPHWCIYIAWVLVALSVITSAFFVILYSNEWGSTKSSKWLTSFFLSFIESVLFIQPLKVIVVAIFFAILFKTIDEDENEIIETFKAETRHGVRYTEATCPAHRVPYTVSPISDQVVFEAREHRKKMNKLFEVLREIMIYLIYLIVVAVLAYENMDLNSFRTFTTITNRFVFPATIKEKNFINVSSVHSFWDWTHDSLVPNLHSRYLNNGSISTDLSNMISDNTHYLMGPARLRQARITKDPTKCKVSEMVKMMMSVCEPDYKVSTHDGQNYFPGWSESGNDTSTPWKYQDTFILDGLPMRIRTQKRAFLLAAWNYVDFANICMSISLCALYGVHFVEAKFTLDDFRENKDAYVNLNHLLMWDQIYHHVLSFLLFSSMLKLLQLIRFNTKISQLSSTLARARGPIISFFVVFTGIIMAFSSSGYMIFGRADPQYKSFFDSIETLMSMLMMKVDINNMLLVNGTLGYLYLFLFVLLIVFILINMLLSILNDAFTEVREDPKLRAEDPKVVDFLIEQLKKLIFSDHSKPKGKFLY</sequence>
<comment type="caution">
    <text evidence="7">Lacks conserved residue(s) required for the propagation of feature annotation.</text>
</comment>
<evidence type="ECO:0000256" key="3">
    <source>
        <dbReference type="ARBA" id="ARBA00022692"/>
    </source>
</evidence>
<feature type="transmembrane region" description="Helical" evidence="8">
    <location>
        <begin position="731"/>
        <end position="753"/>
    </location>
</feature>
<evidence type="ECO:0000256" key="5">
    <source>
        <dbReference type="ARBA" id="ARBA00022989"/>
    </source>
</evidence>
<evidence type="ECO:0000256" key="8">
    <source>
        <dbReference type="SAM" id="Phobius"/>
    </source>
</evidence>
<dbReference type="InterPro" id="IPR000434">
    <property type="entry name" value="PC1"/>
</dbReference>
<dbReference type="Gene3D" id="2.60.60.20">
    <property type="entry name" value="PLAT/LH2 domain"/>
    <property type="match status" value="1"/>
</dbReference>
<keyword evidence="4" id="KW-0732">Signal</keyword>
<evidence type="ECO:0000259" key="9">
    <source>
        <dbReference type="PROSITE" id="PS50095"/>
    </source>
</evidence>
<feature type="transmembrane region" description="Helical" evidence="8">
    <location>
        <begin position="374"/>
        <end position="397"/>
    </location>
</feature>
<dbReference type="SUPFAM" id="SSF49723">
    <property type="entry name" value="Lipase/lipooxygenase domain (PLAT/LH2 domain)"/>
    <property type="match status" value="1"/>
</dbReference>
<dbReference type="EMBL" id="VSWD01000010">
    <property type="protein sequence ID" value="KAK3090876.1"/>
    <property type="molecule type" value="Genomic_DNA"/>
</dbReference>
<evidence type="ECO:0000256" key="4">
    <source>
        <dbReference type="ARBA" id="ARBA00022729"/>
    </source>
</evidence>
<dbReference type="PANTHER" id="PTHR10877:SF194">
    <property type="entry name" value="LOCATION OF VULVA DEFECTIVE 1"/>
    <property type="match status" value="1"/>
</dbReference>
<evidence type="ECO:0000256" key="6">
    <source>
        <dbReference type="ARBA" id="ARBA00023136"/>
    </source>
</evidence>
<feature type="transmembrane region" description="Helical" evidence="8">
    <location>
        <begin position="229"/>
        <end position="250"/>
    </location>
</feature>
<accession>A0AA88XZ46</accession>
<feature type="transmembrane region" description="Helical" evidence="8">
    <location>
        <begin position="188"/>
        <end position="207"/>
    </location>
</feature>
<evidence type="ECO:0000313" key="10">
    <source>
        <dbReference type="EMBL" id="KAK3090876.1"/>
    </source>
</evidence>
<dbReference type="Pfam" id="PF20519">
    <property type="entry name" value="Polycystin_dom"/>
    <property type="match status" value="1"/>
</dbReference>
<proteinExistence type="inferred from homology"/>
<dbReference type="FunFam" id="1.10.287.70:FF:000086">
    <property type="entry name" value="Polycystic kidney disease 2"/>
    <property type="match status" value="1"/>
</dbReference>
<feature type="transmembrane region" description="Helical" evidence="8">
    <location>
        <begin position="331"/>
        <end position="354"/>
    </location>
</feature>
<dbReference type="Proteomes" id="UP001186944">
    <property type="component" value="Unassembled WGS sequence"/>
</dbReference>
<dbReference type="PANTHER" id="PTHR10877">
    <property type="entry name" value="POLYCYSTIN FAMILY MEMBER"/>
    <property type="match status" value="1"/>
</dbReference>
<dbReference type="GO" id="GO:0005262">
    <property type="term" value="F:calcium channel activity"/>
    <property type="evidence" value="ECO:0007669"/>
    <property type="project" value="TreeGrafter"/>
</dbReference>
<evidence type="ECO:0000256" key="7">
    <source>
        <dbReference type="PROSITE-ProRule" id="PRU00152"/>
    </source>
</evidence>
<dbReference type="InterPro" id="IPR013122">
    <property type="entry name" value="PKD1_2_channel"/>
</dbReference>
<comment type="similarity">
    <text evidence="2">Belongs to the polycystin family.</text>
</comment>
<organism evidence="10 11">
    <name type="scientific">Pinctada imbricata</name>
    <name type="common">Atlantic pearl-oyster</name>
    <name type="synonym">Pinctada martensii</name>
    <dbReference type="NCBI Taxonomy" id="66713"/>
    <lineage>
        <taxon>Eukaryota</taxon>
        <taxon>Metazoa</taxon>
        <taxon>Spiralia</taxon>
        <taxon>Lophotrochozoa</taxon>
        <taxon>Mollusca</taxon>
        <taxon>Bivalvia</taxon>
        <taxon>Autobranchia</taxon>
        <taxon>Pteriomorphia</taxon>
        <taxon>Pterioida</taxon>
        <taxon>Pterioidea</taxon>
        <taxon>Pteriidae</taxon>
        <taxon>Pinctada</taxon>
    </lineage>
</organism>
<dbReference type="InterPro" id="IPR036392">
    <property type="entry name" value="PLAT/LH2_dom_sf"/>
</dbReference>
<dbReference type="Pfam" id="PF08016">
    <property type="entry name" value="PKD_channel"/>
    <property type="match status" value="1"/>
</dbReference>
<dbReference type="GO" id="GO:0050982">
    <property type="term" value="P:detection of mechanical stimulus"/>
    <property type="evidence" value="ECO:0007669"/>
    <property type="project" value="TreeGrafter"/>
</dbReference>
<dbReference type="PRINTS" id="PR00500">
    <property type="entry name" value="POLYCYSTIN1"/>
</dbReference>
<keyword evidence="5 8" id="KW-1133">Transmembrane helix</keyword>
<comment type="caution">
    <text evidence="10">The sequence shown here is derived from an EMBL/GenBank/DDBJ whole genome shotgun (WGS) entry which is preliminary data.</text>
</comment>
<name>A0AA88XZ46_PINIB</name>
<evidence type="ECO:0000256" key="1">
    <source>
        <dbReference type="ARBA" id="ARBA00004141"/>
    </source>
</evidence>
<protein>
    <recommendedName>
        <fullName evidence="9">PLAT domain-containing protein</fullName>
    </recommendedName>
</protein>
<dbReference type="InterPro" id="IPR046791">
    <property type="entry name" value="Polycystin_dom"/>
</dbReference>